<feature type="signal peptide" evidence="10">
    <location>
        <begin position="1"/>
        <end position="22"/>
    </location>
</feature>
<keyword evidence="6 10" id="KW-0732">Signal</keyword>
<evidence type="ECO:0000256" key="4">
    <source>
        <dbReference type="ARBA" id="ARBA00014035"/>
    </source>
</evidence>
<dbReference type="HAMAP" id="MF_00240">
    <property type="entry name" value="LolA"/>
    <property type="match status" value="1"/>
</dbReference>
<keyword evidence="8 10" id="KW-0653">Protein transport</keyword>
<dbReference type="Proteomes" id="UP000504724">
    <property type="component" value="Chromosome"/>
</dbReference>
<evidence type="ECO:0000313" key="11">
    <source>
        <dbReference type="EMBL" id="QKI89516.1"/>
    </source>
</evidence>
<evidence type="ECO:0000256" key="9">
    <source>
        <dbReference type="ARBA" id="ARBA00023186"/>
    </source>
</evidence>
<dbReference type="EMBL" id="CP054020">
    <property type="protein sequence ID" value="QKI89516.1"/>
    <property type="molecule type" value="Genomic_DNA"/>
</dbReference>
<evidence type="ECO:0000256" key="3">
    <source>
        <dbReference type="ARBA" id="ARBA00011245"/>
    </source>
</evidence>
<evidence type="ECO:0000256" key="7">
    <source>
        <dbReference type="ARBA" id="ARBA00022764"/>
    </source>
</evidence>
<comment type="subcellular location">
    <subcellularLocation>
        <location evidence="1 10">Periplasm</location>
    </subcellularLocation>
</comment>
<evidence type="ECO:0000256" key="5">
    <source>
        <dbReference type="ARBA" id="ARBA00022448"/>
    </source>
</evidence>
<dbReference type="RefSeq" id="WP_173285414.1">
    <property type="nucleotide sequence ID" value="NZ_CP054020.1"/>
</dbReference>
<evidence type="ECO:0000256" key="10">
    <source>
        <dbReference type="HAMAP-Rule" id="MF_00240"/>
    </source>
</evidence>
<feature type="chain" id="PRO_5029065185" description="Outer-membrane lipoprotein carrier protein" evidence="10">
    <location>
        <begin position="23"/>
        <end position="210"/>
    </location>
</feature>
<protein>
    <recommendedName>
        <fullName evidence="4 10">Outer-membrane lipoprotein carrier protein</fullName>
    </recommendedName>
</protein>
<name>A0A7D4P4Y2_9GAMM</name>
<keyword evidence="9 10" id="KW-0143">Chaperone</keyword>
<dbReference type="GO" id="GO:0042953">
    <property type="term" value="P:lipoprotein transport"/>
    <property type="evidence" value="ECO:0007669"/>
    <property type="project" value="InterPro"/>
</dbReference>
<accession>A0A7D4P4Y2</accession>
<dbReference type="InterPro" id="IPR029046">
    <property type="entry name" value="LolA/LolB/LppX"/>
</dbReference>
<dbReference type="Gene3D" id="2.50.20.10">
    <property type="entry name" value="Lipoprotein localisation LolA/LolB/LppX"/>
    <property type="match status" value="1"/>
</dbReference>
<dbReference type="PANTHER" id="PTHR35869">
    <property type="entry name" value="OUTER-MEMBRANE LIPOPROTEIN CARRIER PROTEIN"/>
    <property type="match status" value="1"/>
</dbReference>
<sequence length="210" mass="24120" precursor="true">MLKHLLKTLLLGATFLAVPAYAHPLQDFVNQLKTFEADFSQTLQEEDYLQFNQKSEKGHFKLSRPSKLVWEYAPKDGQKIVVDGANLWVWDKDLMQVTVRPIAEVQADIPLSWLLYDEKIEEKFEIIDAGERLGMNWYNLEPKKGTYFQSIEIGLKDGVMTEAWLYEGPDKVTKIVFSNIQINQPLAEDNFRFTLPKGADLIGEPIQNGL</sequence>
<comment type="subunit">
    <text evidence="3 10">Monomer.</text>
</comment>
<dbReference type="SUPFAM" id="SSF89392">
    <property type="entry name" value="Prokaryotic lipoproteins and lipoprotein localization factors"/>
    <property type="match status" value="1"/>
</dbReference>
<comment type="function">
    <text evidence="10">Participates in the translocation of lipoproteins from the inner membrane to the outer membrane. Only forms a complex with a lipoprotein if the residue after the N-terminal Cys is not an aspartate (The Asp acts as a targeting signal to indicate that the lipoprotein should stay in the inner membrane).</text>
</comment>
<organism evidence="11 12">
    <name type="scientific">Thiomicrorhabdus xiamenensis</name>
    <dbReference type="NCBI Taxonomy" id="2739063"/>
    <lineage>
        <taxon>Bacteria</taxon>
        <taxon>Pseudomonadati</taxon>
        <taxon>Pseudomonadota</taxon>
        <taxon>Gammaproteobacteria</taxon>
        <taxon>Thiotrichales</taxon>
        <taxon>Piscirickettsiaceae</taxon>
        <taxon>Thiomicrorhabdus</taxon>
    </lineage>
</organism>
<keyword evidence="12" id="KW-1185">Reference proteome</keyword>
<dbReference type="CDD" id="cd16325">
    <property type="entry name" value="LolA"/>
    <property type="match status" value="1"/>
</dbReference>
<dbReference type="InterPro" id="IPR004564">
    <property type="entry name" value="OM_lipoprot_carrier_LolA-like"/>
</dbReference>
<evidence type="ECO:0000256" key="2">
    <source>
        <dbReference type="ARBA" id="ARBA00007615"/>
    </source>
</evidence>
<comment type="similarity">
    <text evidence="2 10">Belongs to the LolA family.</text>
</comment>
<dbReference type="GO" id="GO:0042597">
    <property type="term" value="C:periplasmic space"/>
    <property type="evidence" value="ECO:0007669"/>
    <property type="project" value="UniProtKB-SubCell"/>
</dbReference>
<dbReference type="AlphaFoldDB" id="A0A7D4P4Y2"/>
<reference evidence="11 12" key="1">
    <citation type="submission" date="2020-05" db="EMBL/GenBank/DDBJ databases">
        <title>Thiomicrorhabdus sediminis sp.nov. and Thiomicrorhabdus xiamenensis sp.nov., novel sulfur-oxidizing bacteria isolated from coastal sediment.</title>
        <authorList>
            <person name="Liu X."/>
        </authorList>
    </citation>
    <scope>NUCLEOTIDE SEQUENCE [LARGE SCALE GENOMIC DNA]</scope>
    <source>
        <strain evidence="11 12">G2</strain>
    </source>
</reference>
<dbReference type="GO" id="GO:0044874">
    <property type="term" value="P:lipoprotein localization to outer membrane"/>
    <property type="evidence" value="ECO:0007669"/>
    <property type="project" value="UniProtKB-UniRule"/>
</dbReference>
<evidence type="ECO:0000256" key="6">
    <source>
        <dbReference type="ARBA" id="ARBA00022729"/>
    </source>
</evidence>
<proteinExistence type="inferred from homology"/>
<keyword evidence="7 10" id="KW-0574">Periplasm</keyword>
<gene>
    <name evidence="10" type="primary">lolA</name>
    <name evidence="11" type="ORF">HQN79_08030</name>
</gene>
<dbReference type="KEGG" id="txa:HQN79_08030"/>
<keyword evidence="11" id="KW-0449">Lipoprotein</keyword>
<evidence type="ECO:0000256" key="1">
    <source>
        <dbReference type="ARBA" id="ARBA00004418"/>
    </source>
</evidence>
<dbReference type="InterPro" id="IPR018323">
    <property type="entry name" value="OM_lipoprot_carrier_LolA_Pbac"/>
</dbReference>
<evidence type="ECO:0000313" key="12">
    <source>
        <dbReference type="Proteomes" id="UP000504724"/>
    </source>
</evidence>
<keyword evidence="5 10" id="KW-0813">Transport</keyword>
<dbReference type="PANTHER" id="PTHR35869:SF1">
    <property type="entry name" value="OUTER-MEMBRANE LIPOPROTEIN CARRIER PROTEIN"/>
    <property type="match status" value="1"/>
</dbReference>
<dbReference type="Pfam" id="PF03548">
    <property type="entry name" value="LolA"/>
    <property type="match status" value="1"/>
</dbReference>
<evidence type="ECO:0000256" key="8">
    <source>
        <dbReference type="ARBA" id="ARBA00022927"/>
    </source>
</evidence>